<evidence type="ECO:0000256" key="1">
    <source>
        <dbReference type="ARBA" id="ARBA00022723"/>
    </source>
</evidence>
<evidence type="ECO:0000256" key="5">
    <source>
        <dbReference type="SAM" id="MobiDB-lite"/>
    </source>
</evidence>
<evidence type="ECO:0000313" key="7">
    <source>
        <dbReference type="EMBL" id="KAF9785801.1"/>
    </source>
</evidence>
<keyword evidence="2 4" id="KW-0863">Zinc-finger</keyword>
<dbReference type="PANTHER" id="PTHR45931">
    <property type="entry name" value="SI:CH211-59O9.10"/>
    <property type="match status" value="1"/>
</dbReference>
<proteinExistence type="predicted"/>
<name>A0A9P6HEW3_9AGAM</name>
<evidence type="ECO:0000313" key="8">
    <source>
        <dbReference type="Proteomes" id="UP000736335"/>
    </source>
</evidence>
<dbReference type="PANTHER" id="PTHR45931:SF3">
    <property type="entry name" value="RING ZINC FINGER-CONTAINING PROTEIN"/>
    <property type="match status" value="1"/>
</dbReference>
<comment type="caution">
    <text evidence="7">The sequence shown here is derived from an EMBL/GenBank/DDBJ whole genome shotgun (WGS) entry which is preliminary data.</text>
</comment>
<accession>A0A9P6HEW3</accession>
<dbReference type="GO" id="GO:0005634">
    <property type="term" value="C:nucleus"/>
    <property type="evidence" value="ECO:0007669"/>
    <property type="project" value="TreeGrafter"/>
</dbReference>
<feature type="compositionally biased region" description="Basic and acidic residues" evidence="5">
    <location>
        <begin position="349"/>
        <end position="358"/>
    </location>
</feature>
<dbReference type="Pfam" id="PF13639">
    <property type="entry name" value="zf-RING_2"/>
    <property type="match status" value="1"/>
</dbReference>
<feature type="compositionally biased region" description="Low complexity" evidence="5">
    <location>
        <begin position="297"/>
        <end position="308"/>
    </location>
</feature>
<evidence type="ECO:0000259" key="6">
    <source>
        <dbReference type="PROSITE" id="PS50089"/>
    </source>
</evidence>
<evidence type="ECO:0000256" key="3">
    <source>
        <dbReference type="ARBA" id="ARBA00022833"/>
    </source>
</evidence>
<dbReference type="AlphaFoldDB" id="A0A9P6HEW3"/>
<dbReference type="GO" id="GO:0061630">
    <property type="term" value="F:ubiquitin protein ligase activity"/>
    <property type="evidence" value="ECO:0007669"/>
    <property type="project" value="TreeGrafter"/>
</dbReference>
<dbReference type="PROSITE" id="PS50089">
    <property type="entry name" value="ZF_RING_2"/>
    <property type="match status" value="1"/>
</dbReference>
<keyword evidence="8" id="KW-1185">Reference proteome</keyword>
<dbReference type="Proteomes" id="UP000736335">
    <property type="component" value="Unassembled WGS sequence"/>
</dbReference>
<feature type="compositionally biased region" description="Polar residues" evidence="5">
    <location>
        <begin position="411"/>
        <end position="439"/>
    </location>
</feature>
<dbReference type="OrthoDB" id="8062037at2759"/>
<feature type="domain" description="RING-type" evidence="6">
    <location>
        <begin position="242"/>
        <end position="289"/>
    </location>
</feature>
<dbReference type="SMART" id="SM00184">
    <property type="entry name" value="RING"/>
    <property type="match status" value="1"/>
</dbReference>
<keyword evidence="3" id="KW-0862">Zinc</keyword>
<dbReference type="CDD" id="cd16454">
    <property type="entry name" value="RING-H2_PA-TM-RING"/>
    <property type="match status" value="1"/>
</dbReference>
<dbReference type="GO" id="GO:0008270">
    <property type="term" value="F:zinc ion binding"/>
    <property type="evidence" value="ECO:0007669"/>
    <property type="project" value="UniProtKB-KW"/>
</dbReference>
<keyword evidence="1" id="KW-0479">Metal-binding</keyword>
<reference evidence="7" key="2">
    <citation type="submission" date="2020-11" db="EMBL/GenBank/DDBJ databases">
        <authorList>
            <consortium name="DOE Joint Genome Institute"/>
            <person name="Kuo A."/>
            <person name="Miyauchi S."/>
            <person name="Kiss E."/>
            <person name="Drula E."/>
            <person name="Kohler A."/>
            <person name="Sanchez-Garcia M."/>
            <person name="Andreopoulos B."/>
            <person name="Barry K.W."/>
            <person name="Bonito G."/>
            <person name="Buee M."/>
            <person name="Carver A."/>
            <person name="Chen C."/>
            <person name="Cichocki N."/>
            <person name="Clum A."/>
            <person name="Culley D."/>
            <person name="Crous P.W."/>
            <person name="Fauchery L."/>
            <person name="Girlanda M."/>
            <person name="Hayes R."/>
            <person name="Keri Z."/>
            <person name="Labutti K."/>
            <person name="Lipzen A."/>
            <person name="Lombard V."/>
            <person name="Magnuson J."/>
            <person name="Maillard F."/>
            <person name="Morin E."/>
            <person name="Murat C."/>
            <person name="Nolan M."/>
            <person name="Ohm R."/>
            <person name="Pangilinan J."/>
            <person name="Pereira M."/>
            <person name="Perotto S."/>
            <person name="Peter M."/>
            <person name="Riley R."/>
            <person name="Sitrit Y."/>
            <person name="Stielow B."/>
            <person name="Szollosi G."/>
            <person name="Zifcakova L."/>
            <person name="Stursova M."/>
            <person name="Spatafora J.W."/>
            <person name="Tedersoo L."/>
            <person name="Vaario L.-M."/>
            <person name="Yamada A."/>
            <person name="Yan M."/>
            <person name="Wang P."/>
            <person name="Xu J."/>
            <person name="Bruns T."/>
            <person name="Baldrian P."/>
            <person name="Vilgalys R."/>
            <person name="Henrissat B."/>
            <person name="Grigoriev I.V."/>
            <person name="Hibbett D."/>
            <person name="Nagy L.G."/>
            <person name="Martin F.M."/>
        </authorList>
    </citation>
    <scope>NUCLEOTIDE SEQUENCE</scope>
    <source>
        <strain evidence="7">UH-Tt-Lm1</strain>
    </source>
</reference>
<feature type="compositionally biased region" description="Low complexity" evidence="5">
    <location>
        <begin position="333"/>
        <end position="346"/>
    </location>
</feature>
<sequence>MPPNSDPMWYCHECGSEMRPLMVPDPHCASCNGTFVEMVESPEDDPRAWQNTRPGDDGDFDDLTAQLRDVFPGQRPSGRGLTLAINRSSSPSRNTRTFVFGRPGQTEIGPDRVMPLTEFLEETAGDGGWRAMREGSGPGGEIPQEFMMNQILGMLARRYTDRGGSGAGGPNPFAELLGMHQGGSEAGRLGDYVLNQQALDQIMTALMENSNAHRPVPATEQIIDRLDHEVLEEGSPLLEKGCAVCKDQFSLQTEDPDEQVVITLPCKHPFHSPCILPWLKQNGTCPTCRHQLAPQPSSTSSTNDSSASGPLPSASTSNPPRPTPFTNPWTQPRNDSSPSNSSASYRNRGHVETPDRTDSGGLLGMFGNLLHSFGGGHQTPGPEPSSSDSGPDTLPGSWEPDPSSRPEFGNRSPQTRSSLNRPLGGTHTSSGPRRSQTTPFHDRQDAPLSTSANSRDPRGDPTSERNSQNPGSYRRGGHDRERERRRDRNNQRRNTHSWDNPDLD</sequence>
<organism evidence="7 8">
    <name type="scientific">Thelephora terrestris</name>
    <dbReference type="NCBI Taxonomy" id="56493"/>
    <lineage>
        <taxon>Eukaryota</taxon>
        <taxon>Fungi</taxon>
        <taxon>Dikarya</taxon>
        <taxon>Basidiomycota</taxon>
        <taxon>Agaricomycotina</taxon>
        <taxon>Agaricomycetes</taxon>
        <taxon>Thelephorales</taxon>
        <taxon>Thelephoraceae</taxon>
        <taxon>Thelephora</taxon>
    </lineage>
</organism>
<dbReference type="InterPro" id="IPR013083">
    <property type="entry name" value="Znf_RING/FYVE/PHD"/>
</dbReference>
<feature type="compositionally biased region" description="Basic and acidic residues" evidence="5">
    <location>
        <begin position="476"/>
        <end position="490"/>
    </location>
</feature>
<dbReference type="SUPFAM" id="SSF57850">
    <property type="entry name" value="RING/U-box"/>
    <property type="match status" value="1"/>
</dbReference>
<reference evidence="7" key="1">
    <citation type="journal article" date="2020" name="Nat. Commun.">
        <title>Large-scale genome sequencing of mycorrhizal fungi provides insights into the early evolution of symbiotic traits.</title>
        <authorList>
            <person name="Miyauchi S."/>
            <person name="Kiss E."/>
            <person name="Kuo A."/>
            <person name="Drula E."/>
            <person name="Kohler A."/>
            <person name="Sanchez-Garcia M."/>
            <person name="Morin E."/>
            <person name="Andreopoulos B."/>
            <person name="Barry K.W."/>
            <person name="Bonito G."/>
            <person name="Buee M."/>
            <person name="Carver A."/>
            <person name="Chen C."/>
            <person name="Cichocki N."/>
            <person name="Clum A."/>
            <person name="Culley D."/>
            <person name="Crous P.W."/>
            <person name="Fauchery L."/>
            <person name="Girlanda M."/>
            <person name="Hayes R.D."/>
            <person name="Keri Z."/>
            <person name="LaButti K."/>
            <person name="Lipzen A."/>
            <person name="Lombard V."/>
            <person name="Magnuson J."/>
            <person name="Maillard F."/>
            <person name="Murat C."/>
            <person name="Nolan M."/>
            <person name="Ohm R.A."/>
            <person name="Pangilinan J."/>
            <person name="Pereira M.F."/>
            <person name="Perotto S."/>
            <person name="Peter M."/>
            <person name="Pfister S."/>
            <person name="Riley R."/>
            <person name="Sitrit Y."/>
            <person name="Stielow J.B."/>
            <person name="Szollosi G."/>
            <person name="Zifcakova L."/>
            <person name="Stursova M."/>
            <person name="Spatafora J.W."/>
            <person name="Tedersoo L."/>
            <person name="Vaario L.M."/>
            <person name="Yamada A."/>
            <person name="Yan M."/>
            <person name="Wang P."/>
            <person name="Xu J."/>
            <person name="Bruns T."/>
            <person name="Baldrian P."/>
            <person name="Vilgalys R."/>
            <person name="Dunand C."/>
            <person name="Henrissat B."/>
            <person name="Grigoriev I.V."/>
            <person name="Hibbett D."/>
            <person name="Nagy L.G."/>
            <person name="Martin F.M."/>
        </authorList>
    </citation>
    <scope>NUCLEOTIDE SEQUENCE</scope>
    <source>
        <strain evidence="7">UH-Tt-Lm1</strain>
    </source>
</reference>
<dbReference type="InterPro" id="IPR001841">
    <property type="entry name" value="Znf_RING"/>
</dbReference>
<evidence type="ECO:0000256" key="4">
    <source>
        <dbReference type="PROSITE-ProRule" id="PRU00175"/>
    </source>
</evidence>
<feature type="compositionally biased region" description="Low complexity" evidence="5">
    <location>
        <begin position="87"/>
        <end position="97"/>
    </location>
</feature>
<dbReference type="EMBL" id="WIUZ02000006">
    <property type="protein sequence ID" value="KAF9785801.1"/>
    <property type="molecule type" value="Genomic_DNA"/>
</dbReference>
<feature type="region of interest" description="Disordered" evidence="5">
    <location>
        <begin position="291"/>
        <end position="504"/>
    </location>
</feature>
<dbReference type="InterPro" id="IPR051834">
    <property type="entry name" value="RING_finger_E3_ligase"/>
</dbReference>
<evidence type="ECO:0000256" key="2">
    <source>
        <dbReference type="ARBA" id="ARBA00022771"/>
    </source>
</evidence>
<gene>
    <name evidence="7" type="ORF">BJ322DRAFT_1056413</name>
</gene>
<dbReference type="Gene3D" id="3.30.40.10">
    <property type="entry name" value="Zinc/RING finger domain, C3HC4 (zinc finger)"/>
    <property type="match status" value="1"/>
</dbReference>
<feature type="region of interest" description="Disordered" evidence="5">
    <location>
        <begin position="87"/>
        <end position="110"/>
    </location>
</feature>
<protein>
    <recommendedName>
        <fullName evidence="6">RING-type domain-containing protein</fullName>
    </recommendedName>
</protein>
<dbReference type="GO" id="GO:0006511">
    <property type="term" value="P:ubiquitin-dependent protein catabolic process"/>
    <property type="evidence" value="ECO:0007669"/>
    <property type="project" value="TreeGrafter"/>
</dbReference>